<feature type="domain" description="Putative sensor" evidence="2">
    <location>
        <begin position="29"/>
        <end position="220"/>
    </location>
</feature>
<accession>A0ABV5FUL7</accession>
<proteinExistence type="predicted"/>
<evidence type="ECO:0000259" key="2">
    <source>
        <dbReference type="Pfam" id="PF13796"/>
    </source>
</evidence>
<keyword evidence="1" id="KW-1133">Transmembrane helix</keyword>
<evidence type="ECO:0000313" key="3">
    <source>
        <dbReference type="EMBL" id="MFB9070144.1"/>
    </source>
</evidence>
<evidence type="ECO:0000313" key="4">
    <source>
        <dbReference type="Proteomes" id="UP001589575"/>
    </source>
</evidence>
<dbReference type="Pfam" id="PF13796">
    <property type="entry name" value="Sensor"/>
    <property type="match status" value="1"/>
</dbReference>
<gene>
    <name evidence="3" type="ORF">ACFFX0_02620</name>
</gene>
<feature type="transmembrane region" description="Helical" evidence="1">
    <location>
        <begin position="189"/>
        <end position="207"/>
    </location>
</feature>
<reference evidence="3 4" key="1">
    <citation type="submission" date="2024-09" db="EMBL/GenBank/DDBJ databases">
        <authorList>
            <person name="Sun Q."/>
            <person name="Mori K."/>
        </authorList>
    </citation>
    <scope>NUCLEOTIDE SEQUENCE [LARGE SCALE GENOMIC DNA]</scope>
    <source>
        <strain evidence="3 4">CCM 7609</strain>
    </source>
</reference>
<dbReference type="EMBL" id="JBHMFI010000001">
    <property type="protein sequence ID" value="MFB9070144.1"/>
    <property type="molecule type" value="Genomic_DNA"/>
</dbReference>
<sequence length="239" mass="25602">MTRPDRLRSFATMNTTPSVLTRLGRDYAFVLPGFFISLFAFVLLVPLFTLALGTAVIWIGVWLLPIVLLVATGFAELSRSRVRLWGGRLDQPAYRRGGAGINGSLRYLTDPRRWLDLLFETLIAFPVRTLTFVVSVTWTAGALGGTTYVLWGHYLPRGEQEAPLAAGMLEALTGGAIPDAVATSYAVESVFNLLIGVLFLLTLPAVMRGLALLDATTTSAALGAGPASGYPMPSGARVA</sequence>
<evidence type="ECO:0000256" key="1">
    <source>
        <dbReference type="SAM" id="Phobius"/>
    </source>
</evidence>
<comment type="caution">
    <text evidence="3">The sequence shown here is derived from an EMBL/GenBank/DDBJ whole genome shotgun (WGS) entry which is preliminary data.</text>
</comment>
<keyword evidence="4" id="KW-1185">Reference proteome</keyword>
<feature type="transmembrane region" description="Helical" evidence="1">
    <location>
        <begin position="55"/>
        <end position="75"/>
    </location>
</feature>
<name>A0ABV5FUL7_9MICC</name>
<keyword evidence="1" id="KW-0812">Transmembrane</keyword>
<dbReference type="InterPro" id="IPR025828">
    <property type="entry name" value="Put_sensor_dom"/>
</dbReference>
<feature type="transmembrane region" description="Helical" evidence="1">
    <location>
        <begin position="27"/>
        <end position="49"/>
    </location>
</feature>
<feature type="transmembrane region" description="Helical" evidence="1">
    <location>
        <begin position="130"/>
        <end position="151"/>
    </location>
</feature>
<keyword evidence="1" id="KW-0472">Membrane</keyword>
<dbReference type="Proteomes" id="UP001589575">
    <property type="component" value="Unassembled WGS sequence"/>
</dbReference>
<organism evidence="3 4">
    <name type="scientific">Citricoccus parietis</name>
    <dbReference type="NCBI Taxonomy" id="592307"/>
    <lineage>
        <taxon>Bacteria</taxon>
        <taxon>Bacillati</taxon>
        <taxon>Actinomycetota</taxon>
        <taxon>Actinomycetes</taxon>
        <taxon>Micrococcales</taxon>
        <taxon>Micrococcaceae</taxon>
        <taxon>Citricoccus</taxon>
    </lineage>
</organism>
<protein>
    <submittedName>
        <fullName evidence="3">Sensor domain-containing protein</fullName>
    </submittedName>
</protein>